<keyword evidence="2" id="KW-1185">Reference proteome</keyword>
<sequence>MVCCCSVRALPIPLIALLAIRSMIAKSAISVIMKFLLAVALFALASALPEPVRLLEPVQVQEEPVYAPLDISPLMVPQEVMDEVALKVKVVETPEIVEDLEVAELPDDVNAYAVNFVEEAVNEAPEAQAAVEDVSAYAVNFVEEAVNEEAPEEQADEDVSAYAVNFVEEAVNEAPDALEAPEDVSAYAVNFVEEAVNAEAPEAPEVSEDASAYGVHFVEEPINAEAPIAIQIMQIPLPNSVVLPLDLVLPYIQAVHIADVPAEVSEDGLAVKFVDFADVDEETPSYMPIKQYPDPRWR</sequence>
<accession>A0ACC0J745</accession>
<comment type="caution">
    <text evidence="1">The sequence shown here is derived from an EMBL/GenBank/DDBJ whole genome shotgun (WGS) entry which is preliminary data.</text>
</comment>
<evidence type="ECO:0000313" key="1">
    <source>
        <dbReference type="EMBL" id="KAI8419930.1"/>
    </source>
</evidence>
<organism evidence="1 2">
    <name type="scientific">Choristoneura fumiferana</name>
    <name type="common">Spruce budworm moth</name>
    <name type="synonym">Archips fumiferana</name>
    <dbReference type="NCBI Taxonomy" id="7141"/>
    <lineage>
        <taxon>Eukaryota</taxon>
        <taxon>Metazoa</taxon>
        <taxon>Ecdysozoa</taxon>
        <taxon>Arthropoda</taxon>
        <taxon>Hexapoda</taxon>
        <taxon>Insecta</taxon>
        <taxon>Pterygota</taxon>
        <taxon>Neoptera</taxon>
        <taxon>Endopterygota</taxon>
        <taxon>Lepidoptera</taxon>
        <taxon>Glossata</taxon>
        <taxon>Ditrysia</taxon>
        <taxon>Tortricoidea</taxon>
        <taxon>Tortricidae</taxon>
        <taxon>Tortricinae</taxon>
        <taxon>Choristoneura</taxon>
    </lineage>
</organism>
<protein>
    <submittedName>
        <fullName evidence="1">Uncharacterized protein</fullName>
    </submittedName>
</protein>
<gene>
    <name evidence="1" type="ORF">MSG28_008548</name>
</gene>
<proteinExistence type="predicted"/>
<reference evidence="1 2" key="1">
    <citation type="journal article" date="2022" name="Genome Biol. Evol.">
        <title>The Spruce Budworm Genome: Reconstructing the Evolutionary History of Antifreeze Proteins.</title>
        <authorList>
            <person name="Beliveau C."/>
            <person name="Gagne P."/>
            <person name="Picq S."/>
            <person name="Vernygora O."/>
            <person name="Keeling C.I."/>
            <person name="Pinkney K."/>
            <person name="Doucet D."/>
            <person name="Wen F."/>
            <person name="Johnston J.S."/>
            <person name="Maaroufi H."/>
            <person name="Boyle B."/>
            <person name="Laroche J."/>
            <person name="Dewar K."/>
            <person name="Juretic N."/>
            <person name="Blackburn G."/>
            <person name="Nisole A."/>
            <person name="Brunet B."/>
            <person name="Brandao M."/>
            <person name="Lumley L."/>
            <person name="Duan J."/>
            <person name="Quan G."/>
            <person name="Lucarotti C.J."/>
            <person name="Roe A.D."/>
            <person name="Sperling F.A.H."/>
            <person name="Levesque R.C."/>
            <person name="Cusson M."/>
        </authorList>
    </citation>
    <scope>NUCLEOTIDE SEQUENCE [LARGE SCALE GENOMIC DNA]</scope>
    <source>
        <strain evidence="1">Glfc:IPQL:Cfum</strain>
    </source>
</reference>
<dbReference type="Proteomes" id="UP001064048">
    <property type="component" value="Chromosome 14"/>
</dbReference>
<name>A0ACC0J745_CHOFU</name>
<dbReference type="EMBL" id="CM046114">
    <property type="protein sequence ID" value="KAI8419930.1"/>
    <property type="molecule type" value="Genomic_DNA"/>
</dbReference>
<evidence type="ECO:0000313" key="2">
    <source>
        <dbReference type="Proteomes" id="UP001064048"/>
    </source>
</evidence>